<dbReference type="InterPro" id="IPR000408">
    <property type="entry name" value="Reg_chr_condens"/>
</dbReference>
<dbReference type="Gene3D" id="3.90.1750.10">
    <property type="entry name" value="Hect, E3 ligase catalytic domains"/>
    <property type="match status" value="1"/>
</dbReference>
<gene>
    <name evidence="8" type="ORF">D5F01_LYC06315</name>
</gene>
<keyword evidence="2" id="KW-0808">Transferase</keyword>
<dbReference type="SMART" id="SM00119">
    <property type="entry name" value="HECTc"/>
    <property type="match status" value="1"/>
</dbReference>
<dbReference type="Gene3D" id="2.130.10.10">
    <property type="entry name" value="YVTN repeat-like/Quinoprotein amine dehydrogenase"/>
    <property type="match status" value="1"/>
</dbReference>
<dbReference type="InterPro" id="IPR000569">
    <property type="entry name" value="HECT_dom"/>
</dbReference>
<proteinExistence type="predicted"/>
<evidence type="ECO:0000259" key="7">
    <source>
        <dbReference type="PROSITE" id="PS50237"/>
    </source>
</evidence>
<comment type="caution">
    <text evidence="8">The sequence shown here is derived from an EMBL/GenBank/DDBJ whole genome shotgun (WGS) entry which is preliminary data.</text>
</comment>
<name>A0A6G0IV40_LARCR</name>
<feature type="repeat" description="RCC1" evidence="6">
    <location>
        <begin position="1241"/>
        <end position="1290"/>
    </location>
</feature>
<dbReference type="PANTHER" id="PTHR45622:SF11">
    <property type="entry name" value="E3 UBIQUITIN-PROTEIN LIGASE HERC6-RELATED"/>
    <property type="match status" value="1"/>
</dbReference>
<dbReference type="Pfam" id="PF00632">
    <property type="entry name" value="HECT"/>
    <property type="match status" value="1"/>
</dbReference>
<dbReference type="PANTHER" id="PTHR45622">
    <property type="entry name" value="UBIQUITIN-PROTEIN LIGASE E3A-RELATED"/>
    <property type="match status" value="1"/>
</dbReference>
<feature type="repeat" description="RCC1" evidence="6">
    <location>
        <begin position="1194"/>
        <end position="1240"/>
    </location>
</feature>
<dbReference type="PROSITE" id="PS00626">
    <property type="entry name" value="RCC1_2"/>
    <property type="match status" value="3"/>
</dbReference>
<sequence>MRSRRKQMDCSSSKSTHSSSCVKLYLCSNPEDSVLERRALRESVFPKLREHCRLALGLDVRVIDPFESSDPGHWPDENTRQQLIKECRESSAGPFLLALAGHKYGTASLPAQVEVSEYQLLLQAGQQAGISTQELERVYQRDENTIPPSYCLRRTCCPQQEEEIKMKAEENELLKVFQTTVSLCVHNGLMTPERAQSYYRSALDADLRFALDSCPNNDIVRRCLVYVHKVINAKGETETERQMTSQVQPQSEAAIFDPRTTPSDGQLFSDLCDDFLPGLITSSRLVVYTSATECDRRHGYTTARRWSYAESLCQQVYSDLLELIDSVNILETREDSQLGEALAREQAEQNQLCDILSRFYDIIRPEEEKVRAYVEQREQQHLLVVTGGPCTGKAVLMAHCAQQIKSWLPDCDPVVITYFCNLSINPSPKHLLLSLCNQIAGRYHSGSSSPSDLEDPSCINNLTDYESNCSPTSNLDPHHEPITKEHDQEHQTIQYSGIIKPDVCLSELKEHLSSLLSFVPSTKRPLILILNGLDLMENNFGPQIIGSLPFPLPPNVKVILTASSSRTQVLQAINPQRSTHHLVSEGSERESGYVCVPLGLVDRKQCVKMLASLLSSSGRRVTSGQQALVNQALTSCCLALYARLLHLHTSLWQSDSDVTESSLHDGVHSSISALLDHLEQKHGSSLMAHAASYLTLSRTGLTEAELADLLSIDDEVLSKYVQQGERPSSTMRVPQIDVERLLLDLRRFLIRRTVAGWDVLFWGSRHFKLVVAKRYLGTNENSPLQLPTVMETNLLPYLKVFPALKGYVKKIRQERRERGSGLGVVLCPAPTSVPSVQCLKCDANTKDVSVIEAAETEYGIVAEIMDDGTAWFWKGSGCDVVKLSLSCEQKELTFAGVKSSVWDSETIDAAGSAPKMGCGVKEVVAEQTGEWFYTADGSETVWKWRLETGLPHANFLHDGPVEKLRLSPDHIHLVTLSGGEIYIWQTETGQNILRMSGSRATDILITPNGNFGVSISERWLTQVWKLAQGNIVCSIHLYLSDAQVSPESTFLIGRQRGDLLAASLWSGLICKRFSCVACSENVVAFHTLSEHPDFVVVMTASGAVYTWKVAEETVCRHFQLPYSFHCQPLSDFQTSSDGSYALLSTDNEAINLLDLSQCVFVGFADGSVGVYSISDVAIYAEEPDRCRDHLNDMAQMYCWGDSSSGQYGPQTALSPVLWTVPGVIKDICCGDQHTLFLTRDGEVLSCGHNARKQLGRTRHKDGRTPGRVEGLVDVVSMACGQDHCVVVCASGNVFSWGEDEDGQLGLPLNQLCNRDRPSRVPIPMPLPVIQVACGNSHSLALTIGGDVFSWGSNSHGQLGHGKEVSMQYTPLLVCALTGIAVTQISAGATHTLFLTLPGLVYCCGANKSGQLGLNRVDEKGRFNICMVPALRPLGVSFISCGEAHSAVLTKDGKVFTFGEGRYGQLGHNSIAHELIPRLVKGLDGPASQISCGRRHTLVLGTSGQLWAFGNGAKGQTGTGKSEDSLTPTLVQFPSTTDSAPAIPKDLKISAGWNTNFAYTSPAQSLNRRQMNGRLEEAKLQEWLTAEDKDPEAVEEICTMFLTSSSLVASFTKANGPSEAGAITVDVEAASRTFDQMVAVPWIKQTIILKVLIDLLAASRTFLKSPEILLILLTCPLLQEDSSVIKDVLPLAYIITDMNEKNRTMLKDWWSSLTPSMFMKQIMVFKKALAFMLTNGLLETHNPGVKFLLEALKLLYKANKTKGKSYKVPLSTFYVEEISSHVPPVDAVSVWSDFNKVEDDEHTPAIFCRYPFLFTLECKMVVFNVFSYITKKAQHLLYEWSLWWPDAFLDNPPDGTPAPVFQLTLRRTHLVEDTFRQLAAADHAAFKREFVVQFVDDRKVTNVNKRDLFLHLYDELLAPESEMFMYNESKTLAWFPQKPKKEEKTYFLFGILCGLALYNHNIIHMPFPLVLFKKLLRVKPSLDDLRDFELVVGESLRCMLEEYTPEEVESMETTFTVTWGSETVDLDPTEPEKPVTASNKKEFVAAFINYAFNKSVEGVFEAFKRGFFKVCEMDVVDFFQPEELQAVMVGQENYDWEIFKKNTVYEGEYHAEHPNIVTFWEVFDKLTVEEKKKFLVFLTGCERVPFAGMKSIQMTVAVLPDATDLHLPEALTCHLLLLLPIYQRYPVERTMQTRLLQALNHNRGFWKINTAD</sequence>
<dbReference type="SUPFAM" id="SSF50985">
    <property type="entry name" value="RCC1/BLIP-II"/>
    <property type="match status" value="1"/>
</dbReference>
<dbReference type="PROSITE" id="PS50237">
    <property type="entry name" value="HECT"/>
    <property type="match status" value="1"/>
</dbReference>
<dbReference type="Gene3D" id="3.40.50.300">
    <property type="entry name" value="P-loop containing nucleotide triphosphate hydrolases"/>
    <property type="match status" value="1"/>
</dbReference>
<dbReference type="Gene3D" id="3.30.2160.10">
    <property type="entry name" value="Hect, E3 ligase catalytic domain"/>
    <property type="match status" value="1"/>
</dbReference>
<feature type="repeat" description="RCC1" evidence="6">
    <location>
        <begin position="1398"/>
        <end position="1451"/>
    </location>
</feature>
<dbReference type="Gene3D" id="3.30.2410.10">
    <property type="entry name" value="Hect, E3 ligase catalytic domain"/>
    <property type="match status" value="1"/>
</dbReference>
<dbReference type="InterPro" id="IPR009091">
    <property type="entry name" value="RCC1/BLIP-II"/>
</dbReference>
<accession>A0A6G0IV40</accession>
<dbReference type="InterPro" id="IPR011047">
    <property type="entry name" value="Quinoprotein_ADH-like_sf"/>
</dbReference>
<feature type="repeat" description="RCC1" evidence="6">
    <location>
        <begin position="1503"/>
        <end position="1561"/>
    </location>
</feature>
<feature type="active site" description="Glycyl thioester intermediate" evidence="5">
    <location>
        <position position="2172"/>
    </location>
</feature>
<keyword evidence="4 5" id="KW-0833">Ubl conjugation pathway</keyword>
<dbReference type="Pfam" id="PF25469">
    <property type="entry name" value="WHD_NWD1"/>
    <property type="match status" value="1"/>
</dbReference>
<evidence type="ECO:0000313" key="8">
    <source>
        <dbReference type="EMBL" id="KAE8295389.1"/>
    </source>
</evidence>
<dbReference type="SUPFAM" id="SSF56204">
    <property type="entry name" value="Hect, E3 ligase catalytic domain"/>
    <property type="match status" value="1"/>
</dbReference>
<dbReference type="PRINTS" id="PR00633">
    <property type="entry name" value="RCCNDNSATION"/>
</dbReference>
<evidence type="ECO:0000313" key="9">
    <source>
        <dbReference type="Proteomes" id="UP000424527"/>
    </source>
</evidence>
<evidence type="ECO:0000256" key="5">
    <source>
        <dbReference type="PROSITE-ProRule" id="PRU00104"/>
    </source>
</evidence>
<protein>
    <submittedName>
        <fullName evidence="8">Putative E3 ubiquitin-protein ligase HERC6</fullName>
    </submittedName>
</protein>
<dbReference type="InterPro" id="IPR051709">
    <property type="entry name" value="Ub-ligase/GTPase-reg"/>
</dbReference>
<evidence type="ECO:0000256" key="1">
    <source>
        <dbReference type="ARBA" id="ARBA00022574"/>
    </source>
</evidence>
<dbReference type="Proteomes" id="UP000424527">
    <property type="component" value="Unassembled WGS sequence"/>
</dbReference>
<keyword evidence="1" id="KW-0853">WD repeat</keyword>
<evidence type="ECO:0000256" key="6">
    <source>
        <dbReference type="PROSITE-ProRule" id="PRU00235"/>
    </source>
</evidence>
<dbReference type="GO" id="GO:0004842">
    <property type="term" value="F:ubiquitin-protein transferase activity"/>
    <property type="evidence" value="ECO:0007669"/>
    <property type="project" value="InterPro"/>
</dbReference>
<evidence type="ECO:0000256" key="4">
    <source>
        <dbReference type="ARBA" id="ARBA00022786"/>
    </source>
</evidence>
<organism evidence="8 9">
    <name type="scientific">Larimichthys crocea</name>
    <name type="common">Large yellow croaker</name>
    <name type="synonym">Pseudosciaena crocea</name>
    <dbReference type="NCBI Taxonomy" id="215358"/>
    <lineage>
        <taxon>Eukaryota</taxon>
        <taxon>Metazoa</taxon>
        <taxon>Chordata</taxon>
        <taxon>Craniata</taxon>
        <taxon>Vertebrata</taxon>
        <taxon>Euteleostomi</taxon>
        <taxon>Actinopterygii</taxon>
        <taxon>Neopterygii</taxon>
        <taxon>Teleostei</taxon>
        <taxon>Neoteleostei</taxon>
        <taxon>Acanthomorphata</taxon>
        <taxon>Eupercaria</taxon>
        <taxon>Sciaenidae</taxon>
        <taxon>Larimichthys</taxon>
    </lineage>
</organism>
<dbReference type="Pfam" id="PF25390">
    <property type="entry name" value="WD40_RLD"/>
    <property type="match status" value="1"/>
</dbReference>
<evidence type="ECO:0000256" key="3">
    <source>
        <dbReference type="ARBA" id="ARBA00022737"/>
    </source>
</evidence>
<dbReference type="InterPro" id="IPR035983">
    <property type="entry name" value="Hect_E3_ubiquitin_ligase"/>
</dbReference>
<feature type="repeat" description="RCC1" evidence="6">
    <location>
        <begin position="1345"/>
        <end position="1397"/>
    </location>
</feature>
<dbReference type="Gene3D" id="2.130.10.30">
    <property type="entry name" value="Regulator of chromosome condensation 1/beta-lactamase-inhibitor protein II"/>
    <property type="match status" value="2"/>
</dbReference>
<dbReference type="InterPro" id="IPR057588">
    <property type="entry name" value="NWD1/2-like_WH"/>
</dbReference>
<feature type="domain" description="HECT" evidence="7">
    <location>
        <begin position="1905"/>
        <end position="2204"/>
    </location>
</feature>
<dbReference type="PROSITE" id="PS50012">
    <property type="entry name" value="RCC1_3"/>
    <property type="match status" value="7"/>
</dbReference>
<feature type="repeat" description="RCC1" evidence="6">
    <location>
        <begin position="1291"/>
        <end position="1344"/>
    </location>
</feature>
<dbReference type="GO" id="GO:0005737">
    <property type="term" value="C:cytoplasm"/>
    <property type="evidence" value="ECO:0007669"/>
    <property type="project" value="TreeGrafter"/>
</dbReference>
<dbReference type="FunFam" id="3.30.2410.10:FF:000003">
    <property type="entry name" value="probable E3 ubiquitin-protein ligase HERC4 isoform X1"/>
    <property type="match status" value="1"/>
</dbReference>
<reference evidence="8 9" key="1">
    <citation type="submission" date="2019-07" db="EMBL/GenBank/DDBJ databases">
        <title>Chromosome genome assembly for large yellow croaker.</title>
        <authorList>
            <person name="Xiao S."/>
        </authorList>
    </citation>
    <scope>NUCLEOTIDE SEQUENCE [LARGE SCALE GENOMIC DNA]</scope>
    <source>
        <strain evidence="8">JMULYC20181020</strain>
        <tissue evidence="8">Muscle</tissue>
    </source>
</reference>
<dbReference type="InterPro" id="IPR027417">
    <property type="entry name" value="P-loop_NTPase"/>
</dbReference>
<evidence type="ECO:0000256" key="2">
    <source>
        <dbReference type="ARBA" id="ARBA00022679"/>
    </source>
</evidence>
<dbReference type="InterPro" id="IPR058923">
    <property type="entry name" value="RCC1-like_dom"/>
</dbReference>
<feature type="repeat" description="RCC1" evidence="6">
    <location>
        <begin position="1452"/>
        <end position="1502"/>
    </location>
</feature>
<keyword evidence="9" id="KW-1185">Reference proteome</keyword>
<dbReference type="EMBL" id="REGW02000006">
    <property type="protein sequence ID" value="KAE8295389.1"/>
    <property type="molecule type" value="Genomic_DNA"/>
</dbReference>
<dbReference type="SUPFAM" id="SSF50998">
    <property type="entry name" value="Quinoprotein alcohol dehydrogenase-like"/>
    <property type="match status" value="1"/>
</dbReference>
<dbReference type="InterPro" id="IPR015943">
    <property type="entry name" value="WD40/YVTN_repeat-like_dom_sf"/>
</dbReference>
<keyword evidence="3" id="KW-0677">Repeat</keyword>